<evidence type="ECO:0000256" key="7">
    <source>
        <dbReference type="ARBA" id="ARBA00022833"/>
    </source>
</evidence>
<dbReference type="Pfam" id="PF07687">
    <property type="entry name" value="M20_dimer"/>
    <property type="match status" value="1"/>
</dbReference>
<keyword evidence="3" id="KW-0031">Aminopeptidase</keyword>
<feature type="binding site" evidence="11">
    <location>
        <position position="388"/>
    </location>
    <ligand>
        <name>Zn(2+)</name>
        <dbReference type="ChEBI" id="CHEBI:29105"/>
        <label>2</label>
    </ligand>
</feature>
<dbReference type="Gene3D" id="3.40.630.10">
    <property type="entry name" value="Zn peptidases"/>
    <property type="match status" value="1"/>
</dbReference>
<dbReference type="PROSITE" id="PS00758">
    <property type="entry name" value="ARGE_DAPE_CPG2_1"/>
    <property type="match status" value="1"/>
</dbReference>
<dbReference type="NCBIfam" id="TIGR01882">
    <property type="entry name" value="peptidase-T"/>
    <property type="match status" value="1"/>
</dbReference>
<dbReference type="STRING" id="679201.HMPREF9334_01905"/>
<dbReference type="HOGENOM" id="CLU_053676_0_0_9"/>
<dbReference type="GO" id="GO:0006518">
    <property type="term" value="P:peptide metabolic process"/>
    <property type="evidence" value="ECO:0007669"/>
    <property type="project" value="InterPro"/>
</dbReference>
<dbReference type="InterPro" id="IPR010161">
    <property type="entry name" value="Peptidase_M20B"/>
</dbReference>
<reference evidence="13 14" key="1">
    <citation type="submission" date="2011-08" db="EMBL/GenBank/DDBJ databases">
        <title>The Genome Sequence of Selenomonas infelix ATCC 43532.</title>
        <authorList>
            <consortium name="The Broad Institute Genome Sequencing Platform"/>
            <person name="Earl A."/>
            <person name="Ward D."/>
            <person name="Feldgarden M."/>
            <person name="Gevers D."/>
            <person name="Izard J."/>
            <person name="Blanton J.M."/>
            <person name="Baranova O.V."/>
            <person name="Dewhirst F.E."/>
            <person name="Young S.K."/>
            <person name="Zeng Q."/>
            <person name="Gargeya S."/>
            <person name="Fitzgerald M."/>
            <person name="Haas B."/>
            <person name="Abouelleil A."/>
            <person name="Alvarado L."/>
            <person name="Arachchi H.M."/>
            <person name="Berlin A."/>
            <person name="Brown A."/>
            <person name="Chapman S.B."/>
            <person name="Chen Z."/>
            <person name="Dunbar C."/>
            <person name="Freedman E."/>
            <person name="Gearin G."/>
            <person name="Gellesch M."/>
            <person name="Goldberg J."/>
            <person name="Griggs A."/>
            <person name="Gujja S."/>
            <person name="Heiman D."/>
            <person name="Howarth C."/>
            <person name="Larson L."/>
            <person name="Lui A."/>
            <person name="MacDonald P.J.P."/>
            <person name="Montmayeur A."/>
            <person name="Murphy C."/>
            <person name="Neiman D."/>
            <person name="Pearson M."/>
            <person name="Priest M."/>
            <person name="Roberts A."/>
            <person name="Saif S."/>
            <person name="Shea T."/>
            <person name="Shenoy N."/>
            <person name="Sisk P."/>
            <person name="Stolte C."/>
            <person name="Sykes S."/>
            <person name="Wortman J."/>
            <person name="Nusbaum C."/>
            <person name="Birren B."/>
        </authorList>
    </citation>
    <scope>NUCLEOTIDE SEQUENCE [LARGE SCALE GENOMIC DNA]</scope>
    <source>
        <strain evidence="13 14">ATCC 43532</strain>
    </source>
</reference>
<dbReference type="PATRIC" id="fig|679201.3.peg.1919"/>
<dbReference type="InterPro" id="IPR002933">
    <property type="entry name" value="Peptidase_M20"/>
</dbReference>
<gene>
    <name evidence="13" type="ORF">HMPREF9334_01905</name>
</gene>
<dbReference type="InterPro" id="IPR001261">
    <property type="entry name" value="ArgE/DapE_CS"/>
</dbReference>
<feature type="active site" evidence="10">
    <location>
        <position position="87"/>
    </location>
</feature>
<dbReference type="PROSITE" id="PS00759">
    <property type="entry name" value="ARGE_DAPE_CPG2_2"/>
    <property type="match status" value="1"/>
</dbReference>
<evidence type="ECO:0000256" key="9">
    <source>
        <dbReference type="NCBIfam" id="TIGR01882"/>
    </source>
</evidence>
<dbReference type="Pfam" id="PF01546">
    <property type="entry name" value="Peptidase_M20"/>
    <property type="match status" value="1"/>
</dbReference>
<protein>
    <recommendedName>
        <fullName evidence="9">Peptidase T</fullName>
        <ecNumber evidence="9">3.4.11.4</ecNumber>
    </recommendedName>
</protein>
<evidence type="ECO:0000256" key="1">
    <source>
        <dbReference type="ARBA" id="ARBA00000870"/>
    </source>
</evidence>
<sequence>MKIEETLIERFLRYVRVPSESKANGGKVVPSTEEQWDMARLLQKELLELGLNDISLSDKCVLTAHLPANLPPDAPHVPAIGFCAHLDTVDVSLSPVVKPQRIRYEGGDIVLNAEQNIVMRSAEHPELAPYVGQELIVTDGTSVLGADNKAAIANIMTALDTLVGDPALRHGDLYIAFVPDEECGLWGSKNMDFTKFPVDYAYTIDCCALGEVVYETFNAGSATVTIQGVSAHPMNAKGVLVNPTLLAVDFVNLFDRRETPECTEGTEGYIWCQSIRSNPTTATVDLNIRDHDKARYEERKRLIAANVEKLRALEPRCRVTYTIEDTYGNIADAVTDENRQAIDNIYEAMRRLGIEPNTIAMRGGTDGSFISTKGILTPNYFTGGLNFHSNCEFLPIPSLRKSYELTMALIALAYEKAQ</sequence>
<dbReference type="GO" id="GO:0008270">
    <property type="term" value="F:zinc ion binding"/>
    <property type="evidence" value="ECO:0007669"/>
    <property type="project" value="InterPro"/>
</dbReference>
<evidence type="ECO:0000256" key="3">
    <source>
        <dbReference type="ARBA" id="ARBA00022438"/>
    </source>
</evidence>
<evidence type="ECO:0000256" key="8">
    <source>
        <dbReference type="ARBA" id="ARBA00023049"/>
    </source>
</evidence>
<evidence type="ECO:0000256" key="4">
    <source>
        <dbReference type="ARBA" id="ARBA00022670"/>
    </source>
</evidence>
<keyword evidence="7 11" id="KW-0862">Zinc</keyword>
<evidence type="ECO:0000256" key="6">
    <source>
        <dbReference type="ARBA" id="ARBA00022801"/>
    </source>
</evidence>
<keyword evidence="8" id="KW-0482">Metalloprotease</keyword>
<dbReference type="NCBIfam" id="NF009920">
    <property type="entry name" value="PRK13381.1"/>
    <property type="match status" value="1"/>
</dbReference>
<organism evidence="13 14">
    <name type="scientific">Selenomonas infelix ATCC 43532</name>
    <dbReference type="NCBI Taxonomy" id="679201"/>
    <lineage>
        <taxon>Bacteria</taxon>
        <taxon>Bacillati</taxon>
        <taxon>Bacillota</taxon>
        <taxon>Negativicutes</taxon>
        <taxon>Selenomonadales</taxon>
        <taxon>Selenomonadaceae</taxon>
        <taxon>Selenomonas</taxon>
    </lineage>
</organism>
<evidence type="ECO:0000313" key="13">
    <source>
        <dbReference type="EMBL" id="EHG19590.1"/>
    </source>
</evidence>
<dbReference type="OrthoDB" id="9804934at2"/>
<feature type="binding site" evidence="11">
    <location>
        <position position="205"/>
    </location>
    <ligand>
        <name>Zn(2+)</name>
        <dbReference type="ChEBI" id="CHEBI:29105"/>
        <label>1</label>
    </ligand>
</feature>
<comment type="caution">
    <text evidence="13">The sequence shown here is derived from an EMBL/GenBank/DDBJ whole genome shotgun (WGS) entry which is preliminary data.</text>
</comment>
<feature type="binding site" evidence="11">
    <location>
        <position position="147"/>
    </location>
    <ligand>
        <name>Zn(2+)</name>
        <dbReference type="ChEBI" id="CHEBI:29105"/>
        <label>2</label>
    </ligand>
</feature>
<evidence type="ECO:0000256" key="11">
    <source>
        <dbReference type="PIRSR" id="PIRSR037215-2"/>
    </source>
</evidence>
<dbReference type="EC" id="3.4.11.4" evidence="9"/>
<dbReference type="GO" id="GO:0008237">
    <property type="term" value="F:metallopeptidase activity"/>
    <property type="evidence" value="ECO:0007669"/>
    <property type="project" value="UniProtKB-KW"/>
</dbReference>
<feature type="domain" description="Peptidase M20 dimerisation" evidence="12">
    <location>
        <begin position="214"/>
        <end position="309"/>
    </location>
</feature>
<dbReference type="AlphaFoldDB" id="G5GRM4"/>
<comment type="cofactor">
    <cofactor evidence="11">
        <name>Zn(2+)</name>
        <dbReference type="ChEBI" id="CHEBI:29105"/>
    </cofactor>
    <text evidence="11">Binds 2 Zn(2+) ions per subunit.</text>
</comment>
<dbReference type="GO" id="GO:0045148">
    <property type="term" value="F:tripeptide aminopeptidase activity"/>
    <property type="evidence" value="ECO:0007669"/>
    <property type="project" value="UniProtKB-UniRule"/>
</dbReference>
<proteinExistence type="inferred from homology"/>
<dbReference type="EMBL" id="ACZM01000018">
    <property type="protein sequence ID" value="EHG19590.1"/>
    <property type="molecule type" value="Genomic_DNA"/>
</dbReference>
<evidence type="ECO:0000313" key="14">
    <source>
        <dbReference type="Proteomes" id="UP000004129"/>
    </source>
</evidence>
<accession>G5GRM4</accession>
<dbReference type="NCBIfam" id="NF003976">
    <property type="entry name" value="PRK05469.1"/>
    <property type="match status" value="1"/>
</dbReference>
<feature type="binding site" evidence="11">
    <location>
        <position position="85"/>
    </location>
    <ligand>
        <name>Zn(2+)</name>
        <dbReference type="ChEBI" id="CHEBI:29105"/>
        <label>1</label>
    </ligand>
</feature>
<dbReference type="Proteomes" id="UP000004129">
    <property type="component" value="Unassembled WGS sequence"/>
</dbReference>
<keyword evidence="4" id="KW-0645">Protease</keyword>
<keyword evidence="14" id="KW-1185">Reference proteome</keyword>
<evidence type="ECO:0000256" key="10">
    <source>
        <dbReference type="PIRSR" id="PIRSR037215-1"/>
    </source>
</evidence>
<dbReference type="PANTHER" id="PTHR42994:SF1">
    <property type="entry name" value="PEPTIDASE T"/>
    <property type="match status" value="1"/>
</dbReference>
<dbReference type="RefSeq" id="WP_006693340.1">
    <property type="nucleotide sequence ID" value="NZ_JH376800.1"/>
</dbReference>
<keyword evidence="5 11" id="KW-0479">Metal-binding</keyword>
<dbReference type="SUPFAM" id="SSF55031">
    <property type="entry name" value="Bacterial exopeptidase dimerisation domain"/>
    <property type="match status" value="1"/>
</dbReference>
<feature type="active site" description="Proton acceptor" evidence="10">
    <location>
        <position position="181"/>
    </location>
</feature>
<feature type="binding site" evidence="11">
    <location>
        <position position="147"/>
    </location>
    <ligand>
        <name>Zn(2+)</name>
        <dbReference type="ChEBI" id="CHEBI:29105"/>
        <label>1</label>
    </ligand>
</feature>
<evidence type="ECO:0000256" key="2">
    <source>
        <dbReference type="ARBA" id="ARBA00009692"/>
    </source>
</evidence>
<dbReference type="Gene3D" id="3.30.70.360">
    <property type="match status" value="1"/>
</dbReference>
<dbReference type="InterPro" id="IPR011650">
    <property type="entry name" value="Peptidase_M20_dimer"/>
</dbReference>
<name>G5GRM4_9FIRM</name>
<keyword evidence="6" id="KW-0378">Hydrolase</keyword>
<evidence type="ECO:0000259" key="12">
    <source>
        <dbReference type="Pfam" id="PF07687"/>
    </source>
</evidence>
<feature type="binding site" evidence="11">
    <location>
        <position position="182"/>
    </location>
    <ligand>
        <name>Zn(2+)</name>
        <dbReference type="ChEBI" id="CHEBI:29105"/>
        <label>2</label>
    </ligand>
</feature>
<comment type="catalytic activity">
    <reaction evidence="1">
        <text>Release of the N-terminal residue from a tripeptide.</text>
        <dbReference type="EC" id="3.4.11.4"/>
    </reaction>
</comment>
<dbReference type="PIRSF" id="PIRSF037215">
    <property type="entry name" value="Peptidase_M20B"/>
    <property type="match status" value="1"/>
</dbReference>
<dbReference type="eggNOG" id="COG2195">
    <property type="taxonomic scope" value="Bacteria"/>
</dbReference>
<evidence type="ECO:0000256" key="5">
    <source>
        <dbReference type="ARBA" id="ARBA00022723"/>
    </source>
</evidence>
<dbReference type="InterPro" id="IPR036264">
    <property type="entry name" value="Bact_exopeptidase_dim_dom"/>
</dbReference>
<dbReference type="SUPFAM" id="SSF53187">
    <property type="entry name" value="Zn-dependent exopeptidases"/>
    <property type="match status" value="1"/>
</dbReference>
<dbReference type="PANTHER" id="PTHR42994">
    <property type="entry name" value="PEPTIDASE T"/>
    <property type="match status" value="1"/>
</dbReference>
<comment type="similarity">
    <text evidence="2">Belongs to the peptidase M20B family.</text>
</comment>
<dbReference type="GO" id="GO:0006508">
    <property type="term" value="P:proteolysis"/>
    <property type="evidence" value="ECO:0007669"/>
    <property type="project" value="UniProtKB-UniRule"/>
</dbReference>